<dbReference type="EMBL" id="NKFA01000008">
    <property type="protein sequence ID" value="OXI42147.1"/>
    <property type="molecule type" value="Genomic_DNA"/>
</dbReference>
<comment type="caution">
    <text evidence="2">The sequence shown here is derived from an EMBL/GenBank/DDBJ whole genome shotgun (WGS) entry which is preliminary data.</text>
</comment>
<sequence length="286" mass="29967">MIKRLTAVAVLSAFLAACGGGDDNTAPAPANNGPAIKLTYTGAPLVAPTNKARVMAAADTGASAPVASDSQDTINRLQDAFKTRGADIGVYPGIVNGSKLHDLVMSVNNGAAPTSAEMAAANVNISTWTLVNFQYDDMTGYVDTAEKQAAAAQFYKDIRVYAAREYIKGNVVYFARPILSCLPDKVDAQGNVLQTSAVSLWMALGSGGDNVGHAIGGIRPTPDQMGSDCQTPDTTAQASYVDSIVDPLVTDYKNALDTINKCKHSPEAIPENERAGLCWGIPPDKK</sequence>
<dbReference type="AlphaFoldDB" id="A0A228IIC3"/>
<name>A0A228IIC3_9BURK</name>
<feature type="signal peptide" evidence="1">
    <location>
        <begin position="1"/>
        <end position="19"/>
    </location>
</feature>
<proteinExistence type="predicted"/>
<gene>
    <name evidence="2" type="ORF">CFB84_23200</name>
</gene>
<reference evidence="3" key="1">
    <citation type="submission" date="2017-06" db="EMBL/GenBank/DDBJ databases">
        <authorList>
            <person name="LiPuma J."/>
            <person name="Spilker T."/>
        </authorList>
    </citation>
    <scope>NUCLEOTIDE SEQUENCE [LARGE SCALE GENOMIC DNA]</scope>
    <source>
        <strain evidence="3">AU17325</strain>
    </source>
</reference>
<dbReference type="Proteomes" id="UP000214600">
    <property type="component" value="Unassembled WGS sequence"/>
</dbReference>
<protein>
    <submittedName>
        <fullName evidence="2">Uncharacterized protein</fullName>
    </submittedName>
</protein>
<dbReference type="PROSITE" id="PS51257">
    <property type="entry name" value="PROKAR_LIPOPROTEIN"/>
    <property type="match status" value="1"/>
</dbReference>
<evidence type="ECO:0000313" key="3">
    <source>
        <dbReference type="Proteomes" id="UP000214600"/>
    </source>
</evidence>
<organism evidence="2 3">
    <name type="scientific">Burkholderia aenigmatica</name>
    <dbReference type="NCBI Taxonomy" id="2015348"/>
    <lineage>
        <taxon>Bacteria</taxon>
        <taxon>Pseudomonadati</taxon>
        <taxon>Pseudomonadota</taxon>
        <taxon>Betaproteobacteria</taxon>
        <taxon>Burkholderiales</taxon>
        <taxon>Burkholderiaceae</taxon>
        <taxon>Burkholderia</taxon>
        <taxon>Burkholderia cepacia complex</taxon>
    </lineage>
</organism>
<keyword evidence="1" id="KW-0732">Signal</keyword>
<feature type="chain" id="PRO_5012353067" evidence="1">
    <location>
        <begin position="20"/>
        <end position="286"/>
    </location>
</feature>
<evidence type="ECO:0000256" key="1">
    <source>
        <dbReference type="SAM" id="SignalP"/>
    </source>
</evidence>
<evidence type="ECO:0000313" key="2">
    <source>
        <dbReference type="EMBL" id="OXI42147.1"/>
    </source>
</evidence>
<accession>A0A228IIC3</accession>
<reference evidence="2 3" key="2">
    <citation type="submission" date="2017-08" db="EMBL/GenBank/DDBJ databases">
        <title>WGS of novel Burkholderia cepaca complex species.</title>
        <authorList>
            <person name="Lipuma J."/>
            <person name="Spilker T."/>
        </authorList>
    </citation>
    <scope>NUCLEOTIDE SEQUENCE [LARGE SCALE GENOMIC DNA]</scope>
    <source>
        <strain evidence="2 3">AU17325</strain>
    </source>
</reference>
<dbReference type="OrthoDB" id="9024690at2"/>